<dbReference type="GeneID" id="10511067"/>
<dbReference type="Proteomes" id="UP000001064">
    <property type="component" value="Unassembled WGS sequence"/>
</dbReference>
<keyword evidence="2" id="KW-0489">Methyltransferase</keyword>
<dbReference type="InterPro" id="IPR029063">
    <property type="entry name" value="SAM-dependent_MTases_sf"/>
</dbReference>
<dbReference type="PANTHER" id="PTHR22809:SF5">
    <property type="entry name" value="TRNA N(3)-METHYLCYTIDINE METHYLTRANSFERASE METTL6"/>
    <property type="match status" value="1"/>
</dbReference>
<dbReference type="Gene3D" id="3.40.50.150">
    <property type="entry name" value="Vaccinia Virus protein VP39"/>
    <property type="match status" value="1"/>
</dbReference>
<feature type="domain" description="Methyltransferase type 12" evidence="5">
    <location>
        <begin position="191"/>
        <end position="293"/>
    </location>
</feature>
<dbReference type="GO" id="GO:0032259">
    <property type="term" value="P:methylation"/>
    <property type="evidence" value="ECO:0007669"/>
    <property type="project" value="UniProtKB-KW"/>
</dbReference>
<evidence type="ECO:0000256" key="4">
    <source>
        <dbReference type="SAM" id="MobiDB-lite"/>
    </source>
</evidence>
<evidence type="ECO:0000313" key="7">
    <source>
        <dbReference type="Proteomes" id="UP000001064"/>
    </source>
</evidence>
<reference evidence="7" key="1">
    <citation type="journal article" date="2011" name="Genome Biol.">
        <title>Comparative genomics of the social amoebae Dictyostelium discoideum and Dictyostelium purpureum.</title>
        <authorList>
            <consortium name="US DOE Joint Genome Institute (JGI-PGF)"/>
            <person name="Sucgang R."/>
            <person name="Kuo A."/>
            <person name="Tian X."/>
            <person name="Salerno W."/>
            <person name="Parikh A."/>
            <person name="Feasley C.L."/>
            <person name="Dalin E."/>
            <person name="Tu H."/>
            <person name="Huang E."/>
            <person name="Barry K."/>
            <person name="Lindquist E."/>
            <person name="Shapiro H."/>
            <person name="Bruce D."/>
            <person name="Schmutz J."/>
            <person name="Salamov A."/>
            <person name="Fey P."/>
            <person name="Gaudet P."/>
            <person name="Anjard C."/>
            <person name="Babu M.M."/>
            <person name="Basu S."/>
            <person name="Bushmanova Y."/>
            <person name="van der Wel H."/>
            <person name="Katoh-Kurasawa M."/>
            <person name="Dinh C."/>
            <person name="Coutinho P.M."/>
            <person name="Saito T."/>
            <person name="Elias M."/>
            <person name="Schaap P."/>
            <person name="Kay R.R."/>
            <person name="Henrissat B."/>
            <person name="Eichinger L."/>
            <person name="Rivero F."/>
            <person name="Putnam N.H."/>
            <person name="West C.M."/>
            <person name="Loomis W.F."/>
            <person name="Chisholm R.L."/>
            <person name="Shaulsky G."/>
            <person name="Strassmann J.E."/>
            <person name="Queller D.C."/>
            <person name="Kuspa A."/>
            <person name="Grigoriev I.V."/>
        </authorList>
    </citation>
    <scope>NUCLEOTIDE SEQUENCE [LARGE SCALE GENOMIC DNA]</scope>
    <source>
        <strain evidence="7">QSDP1</strain>
    </source>
</reference>
<dbReference type="RefSeq" id="XP_003293289.1">
    <property type="nucleotide sequence ID" value="XM_003293241.1"/>
</dbReference>
<dbReference type="KEGG" id="dpp:DICPUDRAFT_83855"/>
<keyword evidence="3" id="KW-0808">Transferase</keyword>
<name>F1A0U5_DICPU</name>
<dbReference type="eggNOG" id="KOG2361">
    <property type="taxonomic scope" value="Eukaryota"/>
</dbReference>
<organism evidence="6 7">
    <name type="scientific">Dictyostelium purpureum</name>
    <name type="common">Slime mold</name>
    <dbReference type="NCBI Taxonomy" id="5786"/>
    <lineage>
        <taxon>Eukaryota</taxon>
        <taxon>Amoebozoa</taxon>
        <taxon>Evosea</taxon>
        <taxon>Eumycetozoa</taxon>
        <taxon>Dictyostelia</taxon>
        <taxon>Dictyosteliales</taxon>
        <taxon>Dictyosteliaceae</taxon>
        <taxon>Dictyostelium</taxon>
    </lineage>
</organism>
<evidence type="ECO:0000256" key="3">
    <source>
        <dbReference type="ARBA" id="ARBA00022679"/>
    </source>
</evidence>
<feature type="region of interest" description="Disordered" evidence="4">
    <location>
        <begin position="407"/>
        <end position="440"/>
    </location>
</feature>
<dbReference type="EMBL" id="GL871350">
    <property type="protein sequence ID" value="EGC30182.1"/>
    <property type="molecule type" value="Genomic_DNA"/>
</dbReference>
<dbReference type="FunCoup" id="F1A0U5">
    <property type="interactions" value="853"/>
</dbReference>
<dbReference type="InterPro" id="IPR026113">
    <property type="entry name" value="METTL2/6/8-like"/>
</dbReference>
<dbReference type="CDD" id="cd02440">
    <property type="entry name" value="AdoMet_MTases"/>
    <property type="match status" value="1"/>
</dbReference>
<evidence type="ECO:0000256" key="2">
    <source>
        <dbReference type="ARBA" id="ARBA00022603"/>
    </source>
</evidence>
<feature type="compositionally biased region" description="Low complexity" evidence="4">
    <location>
        <begin position="419"/>
        <end position="440"/>
    </location>
</feature>
<dbReference type="Pfam" id="PF08242">
    <property type="entry name" value="Methyltransf_12"/>
    <property type="match status" value="1"/>
</dbReference>
<evidence type="ECO:0000313" key="6">
    <source>
        <dbReference type="EMBL" id="EGC30182.1"/>
    </source>
</evidence>
<evidence type="ECO:0000256" key="1">
    <source>
        <dbReference type="ARBA" id="ARBA00009725"/>
    </source>
</evidence>
<accession>F1A0U5</accession>
<dbReference type="OrthoDB" id="417697at2759"/>
<evidence type="ECO:0000259" key="5">
    <source>
        <dbReference type="Pfam" id="PF08242"/>
    </source>
</evidence>
<dbReference type="GO" id="GO:0008757">
    <property type="term" value="F:S-adenosylmethionine-dependent methyltransferase activity"/>
    <property type="evidence" value="ECO:0007669"/>
    <property type="project" value="UniProtKB-ARBA"/>
</dbReference>
<dbReference type="AlphaFoldDB" id="F1A0U5"/>
<dbReference type="InParanoid" id="F1A0U5"/>
<dbReference type="OMA" id="FVCDIAT"/>
<dbReference type="GO" id="GO:0008173">
    <property type="term" value="F:RNA methyltransferase activity"/>
    <property type="evidence" value="ECO:0007669"/>
    <property type="project" value="UniProtKB-ARBA"/>
</dbReference>
<keyword evidence="7" id="KW-1185">Reference proteome</keyword>
<dbReference type="InterPro" id="IPR013217">
    <property type="entry name" value="Methyltransf_12"/>
</dbReference>
<dbReference type="PANTHER" id="PTHR22809">
    <property type="entry name" value="METHYLTRANSFERASE-RELATED"/>
    <property type="match status" value="1"/>
</dbReference>
<protein>
    <recommendedName>
        <fullName evidence="5">Methyltransferase type 12 domain-containing protein</fullName>
    </recommendedName>
</protein>
<gene>
    <name evidence="6" type="ORF">DICPUDRAFT_83855</name>
</gene>
<sequence>MEEKKNDTNEPTVGSKRTWTDVNYKFCKDEDKQSVEEIQTETSWDDVDWDTVREQTAKMMVEKETEKLSENDRDHHETNAMDYWDKFYKKNNDKFFKDRNYLHLEFPELNPLKLTRDQTFLFFDEGENTTKEEPLYQDQRDLEKQQRFEKERREKIAALGDPVAIKEGWNKCIKELTVDKNGNEINKLQVLEIGCGTGATVYPLLKLNPEKYFNVFDFSPHAVNLVKSNPTYNENQLKAFVCDIATEDLPQSIIKDNSIDLMLMIFVLSAISPEKMSNVANSLFKALKPGGILYVRDYGLYDMTQLRFMSKKGKKIDDNFYLRADGTRTYFFTIQKLAEIFEAAGFKTLVSQYDTRELRNRKKMISMYRVWVRGKFMKPFDSENSNNSNILDLFEQSKTPININELDNKKKENNSGIKNDNNNNNVETNNTTTDTTTTST</sequence>
<dbReference type="SUPFAM" id="SSF53335">
    <property type="entry name" value="S-adenosyl-L-methionine-dependent methyltransferases"/>
    <property type="match status" value="1"/>
</dbReference>
<proteinExistence type="inferred from homology"/>
<dbReference type="VEuPathDB" id="AmoebaDB:DICPUDRAFT_83855"/>
<comment type="similarity">
    <text evidence="1">Belongs to the methyltransferase superfamily. METL family.</text>
</comment>